<dbReference type="AlphaFoldDB" id="Q5P1X7"/>
<gene>
    <name evidence="1" type="ORF">ebA4519</name>
</gene>
<evidence type="ECO:0000313" key="1">
    <source>
        <dbReference type="EMBL" id="CAI08687.1"/>
    </source>
</evidence>
<dbReference type="KEGG" id="eba:ebA4519"/>
<organism evidence="1 2">
    <name type="scientific">Aromatoleum aromaticum (strain DSM 19018 / LMG 30748 / EbN1)</name>
    <name type="common">Azoarcus sp. (strain EbN1)</name>
    <dbReference type="NCBI Taxonomy" id="76114"/>
    <lineage>
        <taxon>Bacteria</taxon>
        <taxon>Pseudomonadati</taxon>
        <taxon>Pseudomonadota</taxon>
        <taxon>Betaproteobacteria</taxon>
        <taxon>Rhodocyclales</taxon>
        <taxon>Rhodocyclaceae</taxon>
        <taxon>Aromatoleum</taxon>
    </lineage>
</organism>
<evidence type="ECO:0000313" key="2">
    <source>
        <dbReference type="Proteomes" id="UP000006552"/>
    </source>
</evidence>
<sequence length="58" mass="6653">MHSSVSRSALSQSFDEDDSMPAVVDGRQLTLSIFSRLRSCREPHDTRSILFFHYFSTT</sequence>
<reference evidence="1 2" key="1">
    <citation type="journal article" date="2005" name="Arch. Microbiol.">
        <title>The genome sequence of an anaerobic aromatic-degrading denitrifying bacterium, strain EbN1.</title>
        <authorList>
            <person name="Rabus R."/>
            <person name="Kube M."/>
            <person name="Heider J."/>
            <person name="Beck A."/>
            <person name="Heitmann K."/>
            <person name="Widdel F."/>
            <person name="Reinhardt R."/>
        </authorList>
    </citation>
    <scope>NUCLEOTIDE SEQUENCE [LARGE SCALE GENOMIC DNA]</scope>
    <source>
        <strain evidence="1 2">EbN1</strain>
    </source>
</reference>
<accession>Q5P1X7</accession>
<proteinExistence type="predicted"/>
<name>Q5P1X7_AROAE</name>
<dbReference type="STRING" id="76114.ebA4519"/>
<dbReference type="Proteomes" id="UP000006552">
    <property type="component" value="Chromosome"/>
</dbReference>
<protein>
    <submittedName>
        <fullName evidence="1">Uncharacterized protein</fullName>
    </submittedName>
</protein>
<dbReference type="HOGENOM" id="CLU_2969273_0_0_4"/>
<dbReference type="EMBL" id="CR555306">
    <property type="protein sequence ID" value="CAI08687.1"/>
    <property type="molecule type" value="Genomic_DNA"/>
</dbReference>
<keyword evidence="2" id="KW-1185">Reference proteome</keyword>